<dbReference type="SUPFAM" id="SSF52091">
    <property type="entry name" value="SpoIIaa-like"/>
    <property type="match status" value="1"/>
</dbReference>
<dbReference type="PANTHER" id="PTHR43156:SF2">
    <property type="entry name" value="STAGE II SPORULATION PROTEIN E"/>
    <property type="match status" value="1"/>
</dbReference>
<feature type="domain" description="Response regulatory" evidence="6">
    <location>
        <begin position="239"/>
        <end position="353"/>
    </location>
</feature>
<dbReference type="Gene3D" id="3.60.40.10">
    <property type="entry name" value="PPM-type phosphatase domain"/>
    <property type="match status" value="1"/>
</dbReference>
<dbReference type="RefSeq" id="WP_134113723.1">
    <property type="nucleotide sequence ID" value="NZ_SOBG01000009.1"/>
</dbReference>
<dbReference type="InterPro" id="IPR036457">
    <property type="entry name" value="PPM-type-like_dom_sf"/>
</dbReference>
<proteinExistence type="inferred from homology"/>
<dbReference type="InterPro" id="IPR036513">
    <property type="entry name" value="STAS_dom_sf"/>
</dbReference>
<feature type="domain" description="STAS" evidence="7">
    <location>
        <begin position="123"/>
        <end position="232"/>
    </location>
</feature>
<dbReference type="NCBIfam" id="TIGR00377">
    <property type="entry name" value="ant_ant_sig"/>
    <property type="match status" value="1"/>
</dbReference>
<dbReference type="InterPro" id="IPR001789">
    <property type="entry name" value="Sig_transdc_resp-reg_receiver"/>
</dbReference>
<dbReference type="InterPro" id="IPR002645">
    <property type="entry name" value="STAS_dom"/>
</dbReference>
<dbReference type="InterPro" id="IPR011006">
    <property type="entry name" value="CheY-like_superfamily"/>
</dbReference>
<protein>
    <recommendedName>
        <fullName evidence="4">Anti-sigma factor antagonist</fullName>
    </recommendedName>
</protein>
<feature type="coiled-coil region" evidence="5">
    <location>
        <begin position="355"/>
        <end position="400"/>
    </location>
</feature>
<dbReference type="InterPro" id="IPR001932">
    <property type="entry name" value="PPM-type_phosphatase-like_dom"/>
</dbReference>
<dbReference type="Pfam" id="PF00072">
    <property type="entry name" value="Response_reg"/>
    <property type="match status" value="1"/>
</dbReference>
<keyword evidence="9" id="KW-1185">Reference proteome</keyword>
<reference evidence="8 9" key="1">
    <citation type="submission" date="2019-03" db="EMBL/GenBank/DDBJ databases">
        <title>Genomic Encyclopedia of Type Strains, Phase IV (KMG-IV): sequencing the most valuable type-strain genomes for metagenomic binning, comparative biology and taxonomic classification.</title>
        <authorList>
            <person name="Goeker M."/>
        </authorList>
    </citation>
    <scope>NUCLEOTIDE SEQUENCE [LARGE SCALE GENOMIC DNA]</scope>
    <source>
        <strain evidence="8 9">DSM 100055</strain>
    </source>
</reference>
<dbReference type="Pfam" id="PF01740">
    <property type="entry name" value="STAS"/>
    <property type="match status" value="1"/>
</dbReference>
<dbReference type="GO" id="GO:0043856">
    <property type="term" value="F:anti-sigma factor antagonist activity"/>
    <property type="evidence" value="ECO:0007669"/>
    <property type="project" value="InterPro"/>
</dbReference>
<evidence type="ECO:0000256" key="3">
    <source>
        <dbReference type="PROSITE-ProRule" id="PRU00169"/>
    </source>
</evidence>
<keyword evidence="3" id="KW-0597">Phosphoprotein</keyword>
<evidence type="ECO:0000259" key="7">
    <source>
        <dbReference type="PROSITE" id="PS50801"/>
    </source>
</evidence>
<evidence type="ECO:0000256" key="5">
    <source>
        <dbReference type="SAM" id="Coils"/>
    </source>
</evidence>
<dbReference type="Pfam" id="PF07228">
    <property type="entry name" value="SpoIIE"/>
    <property type="match status" value="1"/>
</dbReference>
<feature type="modified residue" description="4-aspartylphosphate" evidence="3">
    <location>
        <position position="288"/>
    </location>
</feature>
<dbReference type="GO" id="GO:0000160">
    <property type="term" value="P:phosphorelay signal transduction system"/>
    <property type="evidence" value="ECO:0007669"/>
    <property type="project" value="InterPro"/>
</dbReference>
<dbReference type="InterPro" id="IPR003658">
    <property type="entry name" value="Anti-sigma_ant"/>
</dbReference>
<evidence type="ECO:0000313" key="8">
    <source>
        <dbReference type="EMBL" id="TDT67859.1"/>
    </source>
</evidence>
<dbReference type="Proteomes" id="UP000294678">
    <property type="component" value="Unassembled WGS sequence"/>
</dbReference>
<dbReference type="Gene3D" id="3.40.50.2300">
    <property type="match status" value="1"/>
</dbReference>
<organism evidence="8 9">
    <name type="scientific">Hypnocyclicus thermotrophus</name>
    <dbReference type="NCBI Taxonomy" id="1627895"/>
    <lineage>
        <taxon>Bacteria</taxon>
        <taxon>Fusobacteriati</taxon>
        <taxon>Fusobacteriota</taxon>
        <taxon>Fusobacteriia</taxon>
        <taxon>Fusobacteriales</taxon>
        <taxon>Fusobacteriaceae</taxon>
        <taxon>Hypnocyclicus</taxon>
    </lineage>
</organism>
<dbReference type="PANTHER" id="PTHR43156">
    <property type="entry name" value="STAGE II SPORULATION PROTEIN E-RELATED"/>
    <property type="match status" value="1"/>
</dbReference>
<sequence length="635" mass="72952">MKKRIAIIIKDHELERNISDLLRDNRYIVDILSVENIIDNILENKIDLLILGAQSINEIELARKSEKVSQIPVIVVFDRNVGNADIVDTFKKGVSDIIYVKKESYKPILDAVDRFFNKDEEEVNIEIKNINQWTVITIKSELNPKNSYYLKVKIDELLKNNRKNFIIDISTLNYMESVGLGVLIYIRKKVHEISGEAKYIITSNRIKKLISIVKLEKYIEMYDNINDVTSIEVDNDKILVAIVDDAKFMRALISTVLQEEGFATIAYGDPLEALEELRYKEPDIILVDYEMPNLNGLEFIREFKPKKRNIPTVMLTTETDVNLAVSAMRLGASDFLNKPFKKEELIHILKKVVKENKLMKENERLFQELQIREKELKKKNNQLFKLYSELEEELKLASEIQKKLLPQSYPDIAGYNFAVKYKPSQDIGGDFYDFINLNNNSYGIAFADVSGHGIPAALLSTIFKVHLVTHSKEIQEPSKLLTVLNEKVVETFPDGKFISLFYLLMSQESDTIRYCRASQEPVLHLKKDGSVQELPGSSQVLGLFSEKDFPGVLNFEDKEVELLPGEKLFFYTDGINEAQNKNDEFYGLDRLKQVLSENINCGATELIENIYGDLKDFLEGLPVIDDLTLMCIEKK</sequence>
<dbReference type="PROSITE" id="PS50801">
    <property type="entry name" value="STAS"/>
    <property type="match status" value="1"/>
</dbReference>
<keyword evidence="5" id="KW-0175">Coiled coil</keyword>
<evidence type="ECO:0000259" key="6">
    <source>
        <dbReference type="PROSITE" id="PS50110"/>
    </source>
</evidence>
<evidence type="ECO:0000256" key="1">
    <source>
        <dbReference type="ARBA" id="ARBA00009013"/>
    </source>
</evidence>
<dbReference type="SMART" id="SM00331">
    <property type="entry name" value="PP2C_SIG"/>
    <property type="match status" value="1"/>
</dbReference>
<evidence type="ECO:0000256" key="2">
    <source>
        <dbReference type="ARBA" id="ARBA00022801"/>
    </source>
</evidence>
<dbReference type="AlphaFoldDB" id="A0AA46DX51"/>
<dbReference type="PROSITE" id="PS50110">
    <property type="entry name" value="RESPONSE_REGULATORY"/>
    <property type="match status" value="1"/>
</dbReference>
<dbReference type="SUPFAM" id="SSF52172">
    <property type="entry name" value="CheY-like"/>
    <property type="match status" value="1"/>
</dbReference>
<dbReference type="GO" id="GO:0016791">
    <property type="term" value="F:phosphatase activity"/>
    <property type="evidence" value="ECO:0007669"/>
    <property type="project" value="TreeGrafter"/>
</dbReference>
<accession>A0AA46DX51</accession>
<dbReference type="Gene3D" id="3.30.750.24">
    <property type="entry name" value="STAS domain"/>
    <property type="match status" value="1"/>
</dbReference>
<name>A0AA46DX51_9FUSO</name>
<gene>
    <name evidence="8" type="ORF">EV215_1862</name>
</gene>
<dbReference type="CDD" id="cd07043">
    <property type="entry name" value="STAS_anti-anti-sigma_factors"/>
    <property type="match status" value="1"/>
</dbReference>
<keyword evidence="2" id="KW-0378">Hydrolase</keyword>
<evidence type="ECO:0000256" key="4">
    <source>
        <dbReference type="RuleBase" id="RU003749"/>
    </source>
</evidence>
<evidence type="ECO:0000313" key="9">
    <source>
        <dbReference type="Proteomes" id="UP000294678"/>
    </source>
</evidence>
<dbReference type="InterPro" id="IPR052016">
    <property type="entry name" value="Bact_Sigma-Reg"/>
</dbReference>
<comment type="caution">
    <text evidence="8">The sequence shown here is derived from an EMBL/GenBank/DDBJ whole genome shotgun (WGS) entry which is preliminary data.</text>
</comment>
<dbReference type="SMART" id="SM00448">
    <property type="entry name" value="REC"/>
    <property type="match status" value="1"/>
</dbReference>
<comment type="similarity">
    <text evidence="1 4">Belongs to the anti-sigma-factor antagonist family.</text>
</comment>
<dbReference type="EMBL" id="SOBG01000009">
    <property type="protein sequence ID" value="TDT67859.1"/>
    <property type="molecule type" value="Genomic_DNA"/>
</dbReference>